<protein>
    <recommendedName>
        <fullName evidence="2">RNA helicase</fullName>
        <ecNumber evidence="2">3.6.4.13</ecNumber>
    </recommendedName>
</protein>
<evidence type="ECO:0000256" key="4">
    <source>
        <dbReference type="ARBA" id="ARBA00022801"/>
    </source>
</evidence>
<keyword evidence="8" id="KW-0175">Coiled coil</keyword>
<accession>A0A9P0GUG6</accession>
<dbReference type="SMART" id="SM00487">
    <property type="entry name" value="DEXDc"/>
    <property type="match status" value="1"/>
</dbReference>
<dbReference type="Pfam" id="PF04408">
    <property type="entry name" value="WHD_HA2"/>
    <property type="match status" value="1"/>
</dbReference>
<comment type="similarity">
    <text evidence="1">Belongs to the DEAD box helicase family. DEAH subfamily.</text>
</comment>
<keyword evidence="3" id="KW-0547">Nucleotide-binding</keyword>
<dbReference type="PANTHER" id="PTHR18934:SF99">
    <property type="entry name" value="ATP-DEPENDENT RNA HELICASE DHX37-RELATED"/>
    <property type="match status" value="1"/>
</dbReference>
<dbReference type="FunFam" id="3.40.50.300:FF:000637">
    <property type="entry name" value="ATP-dependent RNA helicase DHX37/DHR1"/>
    <property type="match status" value="1"/>
</dbReference>
<feature type="compositionally biased region" description="Acidic residues" evidence="9">
    <location>
        <begin position="176"/>
        <end position="185"/>
    </location>
</feature>
<dbReference type="InterPro" id="IPR011709">
    <property type="entry name" value="DEAD-box_helicase_OB_fold"/>
</dbReference>
<dbReference type="GO" id="GO:0005730">
    <property type="term" value="C:nucleolus"/>
    <property type="evidence" value="ECO:0007669"/>
    <property type="project" value="TreeGrafter"/>
</dbReference>
<dbReference type="InterPro" id="IPR011545">
    <property type="entry name" value="DEAD/DEAH_box_helicase_dom"/>
</dbReference>
<proteinExistence type="inferred from homology"/>
<evidence type="ECO:0000256" key="2">
    <source>
        <dbReference type="ARBA" id="ARBA00012552"/>
    </source>
</evidence>
<dbReference type="OrthoDB" id="10025033at2759"/>
<feature type="domain" description="Helicase ATP-binding" evidence="10">
    <location>
        <begin position="277"/>
        <end position="443"/>
    </location>
</feature>
<evidence type="ECO:0000313" key="13">
    <source>
        <dbReference type="Proteomes" id="UP001153737"/>
    </source>
</evidence>
<feature type="compositionally biased region" description="Basic and acidic residues" evidence="9">
    <location>
        <begin position="186"/>
        <end position="208"/>
    </location>
</feature>
<dbReference type="PROSITE" id="PS51192">
    <property type="entry name" value="HELICASE_ATP_BIND_1"/>
    <property type="match status" value="1"/>
</dbReference>
<dbReference type="SMART" id="SM00847">
    <property type="entry name" value="HA2"/>
    <property type="match status" value="1"/>
</dbReference>
<keyword evidence="4" id="KW-0378">Hydrolase</keyword>
<feature type="region of interest" description="Disordered" evidence="9">
    <location>
        <begin position="123"/>
        <end position="211"/>
    </location>
</feature>
<dbReference type="Pfam" id="PF21010">
    <property type="entry name" value="HA2_C"/>
    <property type="match status" value="1"/>
</dbReference>
<dbReference type="SMART" id="SM00490">
    <property type="entry name" value="HELICc"/>
    <property type="match status" value="1"/>
</dbReference>
<feature type="domain" description="Helicase C-terminal" evidence="11">
    <location>
        <begin position="539"/>
        <end position="724"/>
    </location>
</feature>
<dbReference type="InterPro" id="IPR002464">
    <property type="entry name" value="DNA/RNA_helicase_DEAH_CS"/>
</dbReference>
<dbReference type="AlphaFoldDB" id="A0A9P0GUG6"/>
<evidence type="ECO:0000256" key="6">
    <source>
        <dbReference type="ARBA" id="ARBA00022840"/>
    </source>
</evidence>
<feature type="compositionally biased region" description="Polar residues" evidence="9">
    <location>
        <begin position="137"/>
        <end position="148"/>
    </location>
</feature>
<dbReference type="CDD" id="cd17982">
    <property type="entry name" value="DEXHc_DHX37"/>
    <property type="match status" value="1"/>
</dbReference>
<gene>
    <name evidence="12" type="ORF">PHAECO_LOCUS6851</name>
</gene>
<dbReference type="InterPro" id="IPR001650">
    <property type="entry name" value="Helicase_C-like"/>
</dbReference>
<dbReference type="Pfam" id="PF07717">
    <property type="entry name" value="OB_NTP_bind"/>
    <property type="match status" value="1"/>
</dbReference>
<dbReference type="InterPro" id="IPR007502">
    <property type="entry name" value="Helicase-assoc_dom"/>
</dbReference>
<dbReference type="GO" id="GO:0005524">
    <property type="term" value="F:ATP binding"/>
    <property type="evidence" value="ECO:0007669"/>
    <property type="project" value="UniProtKB-KW"/>
</dbReference>
<dbReference type="SUPFAM" id="SSF52540">
    <property type="entry name" value="P-loop containing nucleoside triphosphate hydrolases"/>
    <property type="match status" value="1"/>
</dbReference>
<dbReference type="Proteomes" id="UP001153737">
    <property type="component" value="Chromosome 2"/>
</dbReference>
<dbReference type="InterPro" id="IPR014001">
    <property type="entry name" value="Helicase_ATP-bd"/>
</dbReference>
<evidence type="ECO:0000256" key="5">
    <source>
        <dbReference type="ARBA" id="ARBA00022806"/>
    </source>
</evidence>
<feature type="coiled-coil region" evidence="8">
    <location>
        <begin position="72"/>
        <end position="105"/>
    </location>
</feature>
<dbReference type="GO" id="GO:0016787">
    <property type="term" value="F:hydrolase activity"/>
    <property type="evidence" value="ECO:0007669"/>
    <property type="project" value="UniProtKB-KW"/>
</dbReference>
<sequence length="1155" mass="131260">MSKQRYNWKARQVVNTVIDNSLTQKIEVNLQTAGHYDTSNELVLPSVKRKTKVKNDKSKVTKILSKKQRKHLEAIVEKKKKKENRAQLLESLQRVQASNEELSQLTSIASIQTKGLKRYFQEEINPEKFKPKKKSETSNSTFKPNSLSGAKRRKLLEPDNNKVRNDDPNVVGFENSDSDSNESDTESEKESETREEPEISKENEKVLTYDEGNDIVVMEQKTELPIEIKEDQQQKPKVKQAEPVPRKPAVYVDVIRKEDIQKARLKLPILAEEQQIMETINENFVVILAGETGSGKTTQVPQFLYEAGFALKKQIGVTEPRRVAAISMSRRVAEEMNLSTREVSYLIRFEGNVTDDTKIKFMTDGVLLKEVQSDFLLSKYSVIILDEAHERSVYTDILIGLLSRIVPLRHKKGDPLKLIVMSATLRLEDFTINQRLFKNPPAVIKVNARQYPVTIHFNKRTNENYLKEAFNKAVKINTKLPDGGILIFVTGQQEVNSLVRKLRKTFPLRHKSKLLEKDEEMKNERDANYTSDDEDIENDLKKTLKKSKKLKIIPQIDLDDYSVPDDTENNSDTDLSDSEEDSQAPLLPITNAQPLWTLPLYSLLPSHKQQKVFEAPPPGCRLCVVSTNVAETSLTIPNVKYVVDSGKTKVKMYDKVTGVTSYVVDWTSKASADQRAGRAGRLGPGHCYRLYSSAVFNDTFQLFSIPEIQQKPVDDLYLQMKCMNIDKVVNFPFPTAPDLLQLKSAEARLETLGALKGGEVTALGRAVSKFPVLPRYGKMLALSHQQDLLAYTICLVAALSVQEVLLEVPILQTSPEEKKQIRQKWSATRRQWAGQGNSLFLGDNMVLLKAVGAAEYANSQGKLETFCAENGLRQKAVVEIRKLRQQLTTVIKNNVPESEVIVDPKLPPPTDLQAKLLRQILLAGMGDQVAKKISPEEVKEGEDKAKFKYAYHANNMEEPVFLHQGSVLKKTLPEFVVYQEIYETNKMYMRGVTAIEPEWLATYVPSMCNLSEPLLTPEPWYNPRTGKVHCTVSGTFGPQAWPLPNIEIVYPKTVDAYKWFARFLLEGKIFPKLEKYVKHLLSQPNIMIKTWAKLQPRTEAVLKALLARDCSTKDTLEEIWGDTPQYLLEEYLKWLPESAHAEFSLLWPPLDKKTT</sequence>
<evidence type="ECO:0000259" key="10">
    <source>
        <dbReference type="PROSITE" id="PS51192"/>
    </source>
</evidence>
<dbReference type="EMBL" id="OU896708">
    <property type="protein sequence ID" value="CAH1155525.1"/>
    <property type="molecule type" value="Genomic_DNA"/>
</dbReference>
<dbReference type="Gene3D" id="3.40.50.300">
    <property type="entry name" value="P-loop containing nucleotide triphosphate hydrolases"/>
    <property type="match status" value="2"/>
</dbReference>
<dbReference type="InterPro" id="IPR056371">
    <property type="entry name" value="DHX37-like_C"/>
</dbReference>
<reference evidence="12" key="2">
    <citation type="submission" date="2022-10" db="EMBL/GenBank/DDBJ databases">
        <authorList>
            <consortium name="ENA_rothamsted_submissions"/>
            <consortium name="culmorum"/>
            <person name="King R."/>
        </authorList>
    </citation>
    <scope>NUCLEOTIDE SEQUENCE</scope>
</reference>
<reference evidence="12" key="1">
    <citation type="submission" date="2022-01" db="EMBL/GenBank/DDBJ databases">
        <authorList>
            <person name="King R."/>
        </authorList>
    </citation>
    <scope>NUCLEOTIDE SEQUENCE</scope>
</reference>
<dbReference type="InterPro" id="IPR048333">
    <property type="entry name" value="HA2_WH"/>
</dbReference>
<dbReference type="GO" id="GO:0003723">
    <property type="term" value="F:RNA binding"/>
    <property type="evidence" value="ECO:0007669"/>
    <property type="project" value="TreeGrafter"/>
</dbReference>
<keyword evidence="5" id="KW-0347">Helicase</keyword>
<evidence type="ECO:0000256" key="3">
    <source>
        <dbReference type="ARBA" id="ARBA00022741"/>
    </source>
</evidence>
<dbReference type="InterPro" id="IPR027417">
    <property type="entry name" value="P-loop_NTPase"/>
</dbReference>
<evidence type="ECO:0000256" key="8">
    <source>
        <dbReference type="SAM" id="Coils"/>
    </source>
</evidence>
<keyword evidence="13" id="KW-1185">Reference proteome</keyword>
<dbReference type="PANTHER" id="PTHR18934">
    <property type="entry name" value="ATP-DEPENDENT RNA HELICASE"/>
    <property type="match status" value="1"/>
</dbReference>
<dbReference type="PROSITE" id="PS51194">
    <property type="entry name" value="HELICASE_CTER"/>
    <property type="match status" value="1"/>
</dbReference>
<dbReference type="CDD" id="cd18791">
    <property type="entry name" value="SF2_C_RHA"/>
    <property type="match status" value="1"/>
</dbReference>
<dbReference type="EC" id="3.6.4.13" evidence="2"/>
<dbReference type="GO" id="GO:0003724">
    <property type="term" value="F:RNA helicase activity"/>
    <property type="evidence" value="ECO:0007669"/>
    <property type="project" value="UniProtKB-EC"/>
</dbReference>
<feature type="region of interest" description="Disordered" evidence="9">
    <location>
        <begin position="561"/>
        <end position="582"/>
    </location>
</feature>
<dbReference type="Pfam" id="PF23362">
    <property type="entry name" value="DHX37_C"/>
    <property type="match status" value="1"/>
</dbReference>
<dbReference type="Pfam" id="PF00271">
    <property type="entry name" value="Helicase_C"/>
    <property type="match status" value="1"/>
</dbReference>
<evidence type="ECO:0000313" key="12">
    <source>
        <dbReference type="EMBL" id="CAH1155525.1"/>
    </source>
</evidence>
<feature type="compositionally biased region" description="Basic and acidic residues" evidence="9">
    <location>
        <begin position="155"/>
        <end position="167"/>
    </location>
</feature>
<dbReference type="PROSITE" id="PS00690">
    <property type="entry name" value="DEAH_ATP_HELICASE"/>
    <property type="match status" value="1"/>
</dbReference>
<keyword evidence="6" id="KW-0067">ATP-binding</keyword>
<evidence type="ECO:0000256" key="1">
    <source>
        <dbReference type="ARBA" id="ARBA00008792"/>
    </source>
</evidence>
<dbReference type="Gene3D" id="1.20.120.1080">
    <property type="match status" value="1"/>
</dbReference>
<evidence type="ECO:0000256" key="7">
    <source>
        <dbReference type="ARBA" id="ARBA00047984"/>
    </source>
</evidence>
<evidence type="ECO:0000259" key="11">
    <source>
        <dbReference type="PROSITE" id="PS51194"/>
    </source>
</evidence>
<comment type="catalytic activity">
    <reaction evidence="7">
        <text>ATP + H2O = ADP + phosphate + H(+)</text>
        <dbReference type="Rhea" id="RHEA:13065"/>
        <dbReference type="ChEBI" id="CHEBI:15377"/>
        <dbReference type="ChEBI" id="CHEBI:15378"/>
        <dbReference type="ChEBI" id="CHEBI:30616"/>
        <dbReference type="ChEBI" id="CHEBI:43474"/>
        <dbReference type="ChEBI" id="CHEBI:456216"/>
        <dbReference type="EC" id="3.6.4.13"/>
    </reaction>
</comment>
<dbReference type="Pfam" id="PF00270">
    <property type="entry name" value="DEAD"/>
    <property type="match status" value="1"/>
</dbReference>
<dbReference type="GO" id="GO:0000462">
    <property type="term" value="P:maturation of SSU-rRNA from tricistronic rRNA transcript (SSU-rRNA, 5.8S rRNA, LSU-rRNA)"/>
    <property type="evidence" value="ECO:0007669"/>
    <property type="project" value="TreeGrafter"/>
</dbReference>
<organism evidence="12 13">
    <name type="scientific">Phaedon cochleariae</name>
    <name type="common">Mustard beetle</name>
    <dbReference type="NCBI Taxonomy" id="80249"/>
    <lineage>
        <taxon>Eukaryota</taxon>
        <taxon>Metazoa</taxon>
        <taxon>Ecdysozoa</taxon>
        <taxon>Arthropoda</taxon>
        <taxon>Hexapoda</taxon>
        <taxon>Insecta</taxon>
        <taxon>Pterygota</taxon>
        <taxon>Neoptera</taxon>
        <taxon>Endopterygota</taxon>
        <taxon>Coleoptera</taxon>
        <taxon>Polyphaga</taxon>
        <taxon>Cucujiformia</taxon>
        <taxon>Chrysomeloidea</taxon>
        <taxon>Chrysomelidae</taxon>
        <taxon>Chrysomelinae</taxon>
        <taxon>Chrysomelini</taxon>
        <taxon>Phaedon</taxon>
    </lineage>
</organism>
<evidence type="ECO:0000256" key="9">
    <source>
        <dbReference type="SAM" id="MobiDB-lite"/>
    </source>
</evidence>
<name>A0A9P0GUG6_PHACE</name>